<reference evidence="3" key="1">
    <citation type="journal article" date="2019" name="Nat. Commun.">
        <title>Expansion of phycobilisome linker gene families in mesophilic red algae.</title>
        <authorList>
            <person name="Lee J."/>
            <person name="Kim D."/>
            <person name="Bhattacharya D."/>
            <person name="Yoon H.S."/>
        </authorList>
    </citation>
    <scope>NUCLEOTIDE SEQUENCE [LARGE SCALE GENOMIC DNA]</scope>
    <source>
        <strain evidence="3">CCMP 1328</strain>
    </source>
</reference>
<evidence type="ECO:0000313" key="2">
    <source>
        <dbReference type="EMBL" id="KAA8494882.1"/>
    </source>
</evidence>
<comment type="caution">
    <text evidence="2">The sequence shown here is derived from an EMBL/GenBank/DDBJ whole genome shotgun (WGS) entry which is preliminary data.</text>
</comment>
<feature type="compositionally biased region" description="Low complexity" evidence="1">
    <location>
        <begin position="224"/>
        <end position="241"/>
    </location>
</feature>
<dbReference type="OrthoDB" id="5177at2759"/>
<gene>
    <name evidence="2" type="ORF">FVE85_3123</name>
</gene>
<organism evidence="2 3">
    <name type="scientific">Porphyridium purpureum</name>
    <name type="common">Red alga</name>
    <name type="synonym">Porphyridium cruentum</name>
    <dbReference type="NCBI Taxonomy" id="35688"/>
    <lineage>
        <taxon>Eukaryota</taxon>
        <taxon>Rhodophyta</taxon>
        <taxon>Bangiophyceae</taxon>
        <taxon>Porphyridiales</taxon>
        <taxon>Porphyridiaceae</taxon>
        <taxon>Porphyridium</taxon>
    </lineage>
</organism>
<sequence>MAFVSVSGWPVISGASVRARGYGGGEKLDKAGRTRTVARSSKCRKVGVRMVGNDGGGGEGSKKDKERRDENSKPDDERLVQALELSYVGVWVALGTKGVGEDYLNALKAFILATIAAYERGYTLSAVLLELQINSSFTQNARKLGLSDDQIANASLSDSDKKTREYWLQLVYLTLSYLRHTPPTPPLPPPADPQKLDQLVRFVVDQYKRGFTLDGMKLEQSLNASSTSTSTGSPDTASPDPRAAQMSRAQASIRSQWMRIVQNEIPQAKRATALSILLVQTVLANACHANFENKRFKVVLPEVLSMIPSFRDWTRGPFLLHALDVAELWWQYKSHPRAPLASHECELQTLNCLICADAKQKVGTIRAIVLINKVPISPANHVLARHQ</sequence>
<feature type="region of interest" description="Disordered" evidence="1">
    <location>
        <begin position="49"/>
        <end position="75"/>
    </location>
</feature>
<dbReference type="Proteomes" id="UP000324585">
    <property type="component" value="Unassembled WGS sequence"/>
</dbReference>
<evidence type="ECO:0000313" key="3">
    <source>
        <dbReference type="Proteomes" id="UP000324585"/>
    </source>
</evidence>
<proteinExistence type="predicted"/>
<keyword evidence="3" id="KW-1185">Reference proteome</keyword>
<feature type="compositionally biased region" description="Basic and acidic residues" evidence="1">
    <location>
        <begin position="60"/>
        <end position="75"/>
    </location>
</feature>
<feature type="region of interest" description="Disordered" evidence="1">
    <location>
        <begin position="222"/>
        <end position="248"/>
    </location>
</feature>
<dbReference type="AlphaFoldDB" id="A0A5J4YVK0"/>
<dbReference type="EMBL" id="VRMN01000004">
    <property type="protein sequence ID" value="KAA8494882.1"/>
    <property type="molecule type" value="Genomic_DNA"/>
</dbReference>
<evidence type="ECO:0000256" key="1">
    <source>
        <dbReference type="SAM" id="MobiDB-lite"/>
    </source>
</evidence>
<name>A0A5J4YVK0_PORPP</name>
<accession>A0A5J4YVK0</accession>
<protein>
    <submittedName>
        <fullName evidence="2">Uncharacterized protein</fullName>
    </submittedName>
</protein>